<dbReference type="STRING" id="1798689.A3I29_01960"/>
<evidence type="ECO:0000313" key="1">
    <source>
        <dbReference type="EMBL" id="OGH80731.1"/>
    </source>
</evidence>
<comment type="caution">
    <text evidence="1">The sequence shown here is derived from an EMBL/GenBank/DDBJ whole genome shotgun (WGS) entry which is preliminary data.</text>
</comment>
<dbReference type="GO" id="GO:0004803">
    <property type="term" value="F:transposase activity"/>
    <property type="evidence" value="ECO:0007669"/>
    <property type="project" value="InterPro"/>
</dbReference>
<dbReference type="GO" id="GO:0003677">
    <property type="term" value="F:DNA binding"/>
    <property type="evidence" value="ECO:0007669"/>
    <property type="project" value="InterPro"/>
</dbReference>
<dbReference type="InterPro" id="IPR002514">
    <property type="entry name" value="Transposase_8"/>
</dbReference>
<dbReference type="Pfam" id="PF01527">
    <property type="entry name" value="HTH_Tnp_1"/>
    <property type="match status" value="1"/>
</dbReference>
<accession>A0A1F6NA45</accession>
<dbReference type="GO" id="GO:0006313">
    <property type="term" value="P:DNA transposition"/>
    <property type="evidence" value="ECO:0007669"/>
    <property type="project" value="InterPro"/>
</dbReference>
<protein>
    <recommendedName>
        <fullName evidence="3">Transposase</fullName>
    </recommendedName>
</protein>
<proteinExistence type="predicted"/>
<evidence type="ECO:0000313" key="2">
    <source>
        <dbReference type="Proteomes" id="UP000178726"/>
    </source>
</evidence>
<name>A0A1F6NA45_9BACT</name>
<dbReference type="AlphaFoldDB" id="A0A1F6NA45"/>
<dbReference type="SUPFAM" id="SSF46689">
    <property type="entry name" value="Homeodomain-like"/>
    <property type="match status" value="1"/>
</dbReference>
<organism evidence="1 2">
    <name type="scientific">Candidatus Magasanikbacteria bacterium RIFCSPLOWO2_02_FULL_44_11</name>
    <dbReference type="NCBI Taxonomy" id="1798689"/>
    <lineage>
        <taxon>Bacteria</taxon>
        <taxon>Candidatus Magasanikiibacteriota</taxon>
    </lineage>
</organism>
<dbReference type="EMBL" id="MFQK01000033">
    <property type="protein sequence ID" value="OGH80731.1"/>
    <property type="molecule type" value="Genomic_DNA"/>
</dbReference>
<dbReference type="Proteomes" id="UP000178726">
    <property type="component" value="Unassembled WGS sequence"/>
</dbReference>
<evidence type="ECO:0008006" key="3">
    <source>
        <dbReference type="Google" id="ProtNLM"/>
    </source>
</evidence>
<dbReference type="InterPro" id="IPR009057">
    <property type="entry name" value="Homeodomain-like_sf"/>
</dbReference>
<gene>
    <name evidence="1" type="ORF">A3I29_01960</name>
</gene>
<sequence length="86" mass="9806">MSKHHEESLKQEVLEKIKNGTSVPDLAAEHSLSVNTIYTWLRKQADNTGTSNLEIAKLRRENQELKEIIGMFALDKKRAEKNTGRS</sequence>
<reference evidence="1 2" key="1">
    <citation type="journal article" date="2016" name="Nat. Commun.">
        <title>Thousands of microbial genomes shed light on interconnected biogeochemical processes in an aquifer system.</title>
        <authorList>
            <person name="Anantharaman K."/>
            <person name="Brown C.T."/>
            <person name="Hug L.A."/>
            <person name="Sharon I."/>
            <person name="Castelle C.J."/>
            <person name="Probst A.J."/>
            <person name="Thomas B.C."/>
            <person name="Singh A."/>
            <person name="Wilkins M.J."/>
            <person name="Karaoz U."/>
            <person name="Brodie E.L."/>
            <person name="Williams K.H."/>
            <person name="Hubbard S.S."/>
            <person name="Banfield J.F."/>
        </authorList>
    </citation>
    <scope>NUCLEOTIDE SEQUENCE [LARGE SCALE GENOMIC DNA]</scope>
</reference>